<evidence type="ECO:0000256" key="7">
    <source>
        <dbReference type="ARBA" id="ARBA00022989"/>
    </source>
</evidence>
<evidence type="ECO:0000256" key="8">
    <source>
        <dbReference type="ARBA" id="ARBA00023136"/>
    </source>
</evidence>
<keyword evidence="2" id="KW-1003">Cell membrane</keyword>
<dbReference type="EMBL" id="CYXO01000001">
    <property type="protein sequence ID" value="CUM73345.1"/>
    <property type="molecule type" value="Genomic_DNA"/>
</dbReference>
<comment type="similarity">
    <text evidence="1 9">Belongs to the peptidase A8 family.</text>
</comment>
<proteinExistence type="inferred from homology"/>
<dbReference type="EMBL" id="CYYY01000012">
    <property type="protein sequence ID" value="CUO13087.1"/>
    <property type="molecule type" value="Genomic_DNA"/>
</dbReference>
<dbReference type="Proteomes" id="UP000472916">
    <property type="component" value="Unassembled WGS sequence"/>
</dbReference>
<sequence length="152" mass="16623">MRTRIPGAVGTLFALDMAVKQYIEENVSETEEKSLCGTGILIRKVYNKGFAFNSMDSEPEKVKKASVMTTAAIGLLTIIEAFREGHMLSKIALTFLSAGALSNTYDRVVRGKVVDYIGIKSSHKILGNITANLADIYILLGSVFAFLKKKID</sequence>
<evidence type="ECO:0000256" key="5">
    <source>
        <dbReference type="ARBA" id="ARBA00022750"/>
    </source>
</evidence>
<reference evidence="16 17" key="1">
    <citation type="submission" date="2015-09" db="EMBL/GenBank/DDBJ databases">
        <authorList>
            <consortium name="Pathogen Informatics"/>
        </authorList>
    </citation>
    <scope>NUCLEOTIDE SEQUENCE [LARGE SCALE GENOMIC DNA]</scope>
    <source>
        <strain evidence="12 16">2789STDY5608866</strain>
        <strain evidence="11 17">2789STDY5834961</strain>
    </source>
</reference>
<dbReference type="EMBL" id="WWSH01000016">
    <property type="protein sequence ID" value="MZK11510.1"/>
    <property type="molecule type" value="Genomic_DNA"/>
</dbReference>
<evidence type="ECO:0000313" key="14">
    <source>
        <dbReference type="EMBL" id="MZK17894.1"/>
    </source>
</evidence>
<evidence type="ECO:0000313" key="20">
    <source>
        <dbReference type="Proteomes" id="UP000472916"/>
    </source>
</evidence>
<dbReference type="GeneID" id="93137461"/>
<dbReference type="PANTHER" id="PTHR33695:SF1">
    <property type="entry name" value="LIPOPROTEIN SIGNAL PEPTIDASE"/>
    <property type="match status" value="1"/>
</dbReference>
<evidence type="ECO:0000256" key="4">
    <source>
        <dbReference type="ARBA" id="ARBA00022692"/>
    </source>
</evidence>
<evidence type="ECO:0000313" key="11">
    <source>
        <dbReference type="EMBL" id="CUM73345.1"/>
    </source>
</evidence>
<dbReference type="GO" id="GO:0006508">
    <property type="term" value="P:proteolysis"/>
    <property type="evidence" value="ECO:0007669"/>
    <property type="project" value="UniProtKB-KW"/>
</dbReference>
<evidence type="ECO:0000313" key="17">
    <source>
        <dbReference type="Proteomes" id="UP000095597"/>
    </source>
</evidence>
<name>A0A173R6B6_9FIRM</name>
<reference evidence="18 19" key="2">
    <citation type="journal article" date="2019" name="Nat. Med.">
        <title>A library of human gut bacterial isolates paired with longitudinal multiomics data enables mechanistic microbiome research.</title>
        <authorList>
            <person name="Poyet M."/>
            <person name="Groussin M."/>
            <person name="Gibbons S.M."/>
            <person name="Avila-Pacheco J."/>
            <person name="Jiang X."/>
            <person name="Kearney S.M."/>
            <person name="Perrotta A.R."/>
            <person name="Berdy B."/>
            <person name="Zhao S."/>
            <person name="Lieberman T.D."/>
            <person name="Swanson P.K."/>
            <person name="Smith M."/>
            <person name="Roesemann S."/>
            <person name="Alexander J.E."/>
            <person name="Rich S.A."/>
            <person name="Livny J."/>
            <person name="Vlamakis H."/>
            <person name="Clish C."/>
            <person name="Bullock K."/>
            <person name="Deik A."/>
            <person name="Scott J."/>
            <person name="Pierce K.A."/>
            <person name="Xavier R.J."/>
            <person name="Alm E.J."/>
        </authorList>
    </citation>
    <scope>NUCLEOTIDE SEQUENCE [LARGE SCALE GENOMIC DNA]</scope>
    <source>
        <strain evidence="13 19">BIOML-A1</strain>
        <strain evidence="15 20">BIOML-A6</strain>
        <strain evidence="14 18">BIOML-A7</strain>
    </source>
</reference>
<accession>A0A173R6B6</accession>
<dbReference type="PANTHER" id="PTHR33695">
    <property type="entry name" value="LIPOPROTEIN SIGNAL PEPTIDASE"/>
    <property type="match status" value="1"/>
</dbReference>
<evidence type="ECO:0000256" key="1">
    <source>
        <dbReference type="ARBA" id="ARBA00006139"/>
    </source>
</evidence>
<evidence type="ECO:0000313" key="16">
    <source>
        <dbReference type="Proteomes" id="UP000095439"/>
    </source>
</evidence>
<evidence type="ECO:0000256" key="6">
    <source>
        <dbReference type="ARBA" id="ARBA00022801"/>
    </source>
</evidence>
<keyword evidence="5" id="KW-0064">Aspartyl protease</keyword>
<dbReference type="Proteomes" id="UP000095597">
    <property type="component" value="Unassembled WGS sequence"/>
</dbReference>
<dbReference type="InterPro" id="IPR001872">
    <property type="entry name" value="Peptidase_A8"/>
</dbReference>
<dbReference type="Pfam" id="PF01252">
    <property type="entry name" value="Peptidase_A8"/>
    <property type="match status" value="1"/>
</dbReference>
<keyword evidence="3" id="KW-0645">Protease</keyword>
<dbReference type="EMBL" id="WWSC01000013">
    <property type="protein sequence ID" value="MZK42273.1"/>
    <property type="molecule type" value="Genomic_DNA"/>
</dbReference>
<dbReference type="Proteomes" id="UP000449249">
    <property type="component" value="Unassembled WGS sequence"/>
</dbReference>
<evidence type="ECO:0000313" key="13">
    <source>
        <dbReference type="EMBL" id="MZK11510.1"/>
    </source>
</evidence>
<dbReference type="GO" id="GO:0004190">
    <property type="term" value="F:aspartic-type endopeptidase activity"/>
    <property type="evidence" value="ECO:0007669"/>
    <property type="project" value="UniProtKB-KW"/>
</dbReference>
<evidence type="ECO:0000256" key="9">
    <source>
        <dbReference type="RuleBase" id="RU004181"/>
    </source>
</evidence>
<feature type="transmembrane region" description="Helical" evidence="10">
    <location>
        <begin position="125"/>
        <end position="147"/>
    </location>
</feature>
<evidence type="ECO:0000256" key="3">
    <source>
        <dbReference type="ARBA" id="ARBA00022670"/>
    </source>
</evidence>
<keyword evidence="7 10" id="KW-1133">Transmembrane helix</keyword>
<dbReference type="OrthoDB" id="1770665at2"/>
<keyword evidence="8 10" id="KW-0472">Membrane</keyword>
<keyword evidence="4 10" id="KW-0812">Transmembrane</keyword>
<evidence type="ECO:0000313" key="18">
    <source>
        <dbReference type="Proteomes" id="UP000446719"/>
    </source>
</evidence>
<organism evidence="11 17">
    <name type="scientific">Dorea longicatena</name>
    <dbReference type="NCBI Taxonomy" id="88431"/>
    <lineage>
        <taxon>Bacteria</taxon>
        <taxon>Bacillati</taxon>
        <taxon>Bacillota</taxon>
        <taxon>Clostridia</taxon>
        <taxon>Lachnospirales</taxon>
        <taxon>Lachnospiraceae</taxon>
        <taxon>Dorea</taxon>
    </lineage>
</organism>
<dbReference type="RefSeq" id="WP_006427908.1">
    <property type="nucleotide sequence ID" value="NZ_CABIWY010000012.1"/>
</dbReference>
<dbReference type="EMBL" id="WWSB01000007">
    <property type="protein sequence ID" value="MZK17894.1"/>
    <property type="molecule type" value="Genomic_DNA"/>
</dbReference>
<evidence type="ECO:0000313" key="19">
    <source>
        <dbReference type="Proteomes" id="UP000449249"/>
    </source>
</evidence>
<dbReference type="Proteomes" id="UP000095439">
    <property type="component" value="Unassembled WGS sequence"/>
</dbReference>
<evidence type="ECO:0000256" key="2">
    <source>
        <dbReference type="ARBA" id="ARBA00022475"/>
    </source>
</evidence>
<dbReference type="AlphaFoldDB" id="A0A173R6B6"/>
<keyword evidence="6" id="KW-0378">Hydrolase</keyword>
<evidence type="ECO:0000313" key="15">
    <source>
        <dbReference type="EMBL" id="MZK42273.1"/>
    </source>
</evidence>
<dbReference type="GO" id="GO:0016020">
    <property type="term" value="C:membrane"/>
    <property type="evidence" value="ECO:0007669"/>
    <property type="project" value="InterPro"/>
</dbReference>
<dbReference type="Proteomes" id="UP000446719">
    <property type="component" value="Unassembled WGS sequence"/>
</dbReference>
<dbReference type="PRINTS" id="PR00781">
    <property type="entry name" value="LIPOSIGPTASE"/>
</dbReference>
<keyword evidence="11" id="KW-0449">Lipoprotein</keyword>
<evidence type="ECO:0000256" key="10">
    <source>
        <dbReference type="SAM" id="Phobius"/>
    </source>
</evidence>
<gene>
    <name evidence="12" type="ORF">ERS852423_02358</name>
    <name evidence="11" type="ORF">ERS852573_00281</name>
    <name evidence="15" type="ORF">GT528_11355</name>
    <name evidence="14" type="ORF">GT565_07160</name>
    <name evidence="13" type="ORF">GT576_14465</name>
</gene>
<protein>
    <submittedName>
        <fullName evidence="11">Lipoprotein signal peptidase</fullName>
    </submittedName>
    <submittedName>
        <fullName evidence="13">Signal peptidase II</fullName>
    </submittedName>
</protein>
<evidence type="ECO:0000313" key="12">
    <source>
        <dbReference type="EMBL" id="CUO13087.1"/>
    </source>
</evidence>